<dbReference type="EMBL" id="RJVA01000012">
    <property type="protein sequence ID" value="ROQ92173.1"/>
    <property type="molecule type" value="Genomic_DNA"/>
</dbReference>
<keyword evidence="2" id="KW-1185">Reference proteome</keyword>
<dbReference type="AlphaFoldDB" id="A0A3N1UQ33"/>
<organism evidence="1 2">
    <name type="scientific">Desulfosoma caldarium</name>
    <dbReference type="NCBI Taxonomy" id="610254"/>
    <lineage>
        <taxon>Bacteria</taxon>
        <taxon>Pseudomonadati</taxon>
        <taxon>Thermodesulfobacteriota</taxon>
        <taxon>Syntrophobacteria</taxon>
        <taxon>Syntrophobacterales</taxon>
        <taxon>Syntrophobacteraceae</taxon>
        <taxon>Desulfosoma</taxon>
    </lineage>
</organism>
<sequence>MANRQSGSVPEILEGHTTILDMAREHDVLEGEIQQWIDTFIAFGTPALKVNPKSVEAVYQKELKRHREKIGELVLQIEVLKKAEAILSEEESSFYD</sequence>
<dbReference type="SUPFAM" id="SSF46689">
    <property type="entry name" value="Homeodomain-like"/>
    <property type="match status" value="1"/>
</dbReference>
<gene>
    <name evidence="1" type="ORF">EDC27_1861</name>
</gene>
<comment type="caution">
    <text evidence="1">The sequence shown here is derived from an EMBL/GenBank/DDBJ whole genome shotgun (WGS) entry which is preliminary data.</text>
</comment>
<accession>A0A3N1UQ33</accession>
<reference evidence="1 2" key="1">
    <citation type="submission" date="2018-11" db="EMBL/GenBank/DDBJ databases">
        <title>Genomic Encyclopedia of Type Strains, Phase IV (KMG-IV): sequencing the most valuable type-strain genomes for metagenomic binning, comparative biology and taxonomic classification.</title>
        <authorList>
            <person name="Goeker M."/>
        </authorList>
    </citation>
    <scope>NUCLEOTIDE SEQUENCE [LARGE SCALE GENOMIC DNA]</scope>
    <source>
        <strain evidence="1 2">DSM 22027</strain>
    </source>
</reference>
<dbReference type="Proteomes" id="UP000276223">
    <property type="component" value="Unassembled WGS sequence"/>
</dbReference>
<name>A0A3N1UQ33_9BACT</name>
<evidence type="ECO:0000313" key="2">
    <source>
        <dbReference type="Proteomes" id="UP000276223"/>
    </source>
</evidence>
<protein>
    <recommendedName>
        <fullName evidence="3">Transposase</fullName>
    </recommendedName>
</protein>
<evidence type="ECO:0000313" key="1">
    <source>
        <dbReference type="EMBL" id="ROQ92173.1"/>
    </source>
</evidence>
<dbReference type="InterPro" id="IPR009057">
    <property type="entry name" value="Homeodomain-like_sf"/>
</dbReference>
<proteinExistence type="predicted"/>
<evidence type="ECO:0008006" key="3">
    <source>
        <dbReference type="Google" id="ProtNLM"/>
    </source>
</evidence>